<feature type="domain" description="Chorismate mutase" evidence="2">
    <location>
        <begin position="1"/>
        <end position="93"/>
    </location>
</feature>
<dbReference type="EC" id="5.4.99.5" evidence="3"/>
<organism evidence="3 4">
    <name type="scientific">Candidatus Allofournierella merdipullorum</name>
    <dbReference type="NCBI Taxonomy" id="2838595"/>
    <lineage>
        <taxon>Bacteria</taxon>
        <taxon>Bacillati</taxon>
        <taxon>Bacillota</taxon>
        <taxon>Clostridia</taxon>
        <taxon>Eubacteriales</taxon>
        <taxon>Oscillospiraceae</taxon>
        <taxon>Allofournierella</taxon>
    </lineage>
</organism>
<dbReference type="GO" id="GO:0009697">
    <property type="term" value="P:salicylic acid biosynthetic process"/>
    <property type="evidence" value="ECO:0007669"/>
    <property type="project" value="TreeGrafter"/>
</dbReference>
<evidence type="ECO:0000259" key="2">
    <source>
        <dbReference type="PROSITE" id="PS51168"/>
    </source>
</evidence>
<accession>A0A9D2E4E6</accession>
<dbReference type="AlphaFoldDB" id="A0A9D2E4E6"/>
<dbReference type="Gene3D" id="1.20.59.10">
    <property type="entry name" value="Chorismate mutase"/>
    <property type="match status" value="1"/>
</dbReference>
<dbReference type="NCBIfam" id="TIGR01805">
    <property type="entry name" value="CM_mono_grmpos"/>
    <property type="match status" value="1"/>
</dbReference>
<dbReference type="InterPro" id="IPR051331">
    <property type="entry name" value="Chorismate_mutase-related"/>
</dbReference>
<evidence type="ECO:0000313" key="3">
    <source>
        <dbReference type="EMBL" id="HIZ30602.1"/>
    </source>
</evidence>
<protein>
    <submittedName>
        <fullName evidence="3">Chorismate mutase</fullName>
        <ecNumber evidence="3">5.4.99.5</ecNumber>
    </submittedName>
</protein>
<dbReference type="InterPro" id="IPR002701">
    <property type="entry name" value="CM_II_prokaryot"/>
</dbReference>
<dbReference type="GO" id="GO:0046417">
    <property type="term" value="P:chorismate metabolic process"/>
    <property type="evidence" value="ECO:0007669"/>
    <property type="project" value="InterPro"/>
</dbReference>
<dbReference type="InterPro" id="IPR036979">
    <property type="entry name" value="CM_dom_sf"/>
</dbReference>
<proteinExistence type="predicted"/>
<dbReference type="SMART" id="SM00830">
    <property type="entry name" value="CM_2"/>
    <property type="match status" value="1"/>
</dbReference>
<evidence type="ECO:0000313" key="4">
    <source>
        <dbReference type="Proteomes" id="UP000824035"/>
    </source>
</evidence>
<dbReference type="GO" id="GO:0004106">
    <property type="term" value="F:chorismate mutase activity"/>
    <property type="evidence" value="ECO:0007669"/>
    <property type="project" value="UniProtKB-EC"/>
</dbReference>
<dbReference type="InterPro" id="IPR036263">
    <property type="entry name" value="Chorismate_II_sf"/>
</dbReference>
<sequence length="93" mass="11084">MDQLRELRDQIDQIDRQMVALFEQRMSVVCRVSEFKREQGMPILQSDREKIVLEKAKSLLKNKDYEQVLESFMTHLMSPSRIQQARAQTLDEK</sequence>
<reference evidence="3" key="2">
    <citation type="submission" date="2021-04" db="EMBL/GenBank/DDBJ databases">
        <authorList>
            <person name="Gilroy R."/>
        </authorList>
    </citation>
    <scope>NUCLEOTIDE SEQUENCE</scope>
    <source>
        <strain evidence="3">ChiGjej4B4-18154</strain>
    </source>
</reference>
<dbReference type="PANTHER" id="PTHR38041:SF1">
    <property type="entry name" value="CHORISMATE MUTASE"/>
    <property type="match status" value="1"/>
</dbReference>
<comment type="caution">
    <text evidence="3">The sequence shown here is derived from an EMBL/GenBank/DDBJ whole genome shotgun (WGS) entry which is preliminary data.</text>
</comment>
<reference evidence="3" key="1">
    <citation type="journal article" date="2021" name="PeerJ">
        <title>Extensive microbial diversity within the chicken gut microbiome revealed by metagenomics and culture.</title>
        <authorList>
            <person name="Gilroy R."/>
            <person name="Ravi A."/>
            <person name="Getino M."/>
            <person name="Pursley I."/>
            <person name="Horton D.L."/>
            <person name="Alikhan N.F."/>
            <person name="Baker D."/>
            <person name="Gharbi K."/>
            <person name="Hall N."/>
            <person name="Watson M."/>
            <person name="Adriaenssens E.M."/>
            <person name="Foster-Nyarko E."/>
            <person name="Jarju S."/>
            <person name="Secka A."/>
            <person name="Antonio M."/>
            <person name="Oren A."/>
            <person name="Chaudhuri R.R."/>
            <person name="La Ragione R."/>
            <person name="Hildebrand F."/>
            <person name="Pallen M.J."/>
        </authorList>
    </citation>
    <scope>NUCLEOTIDE SEQUENCE</scope>
    <source>
        <strain evidence="3">ChiGjej4B4-18154</strain>
    </source>
</reference>
<dbReference type="InterPro" id="IPR011279">
    <property type="entry name" value="Chorismate_mutase_GmP"/>
</dbReference>
<gene>
    <name evidence="3" type="ORF">H9813_05130</name>
</gene>
<dbReference type="Proteomes" id="UP000824035">
    <property type="component" value="Unassembled WGS sequence"/>
</dbReference>
<keyword evidence="1 3" id="KW-0413">Isomerase</keyword>
<name>A0A9D2E4E6_9FIRM</name>
<dbReference type="PROSITE" id="PS51168">
    <property type="entry name" value="CHORISMATE_MUT_2"/>
    <property type="match status" value="1"/>
</dbReference>
<dbReference type="PANTHER" id="PTHR38041">
    <property type="entry name" value="CHORISMATE MUTASE"/>
    <property type="match status" value="1"/>
</dbReference>
<dbReference type="EMBL" id="DXBV01000047">
    <property type="protein sequence ID" value="HIZ30602.1"/>
    <property type="molecule type" value="Genomic_DNA"/>
</dbReference>
<evidence type="ECO:0000256" key="1">
    <source>
        <dbReference type="ARBA" id="ARBA00023235"/>
    </source>
</evidence>
<dbReference type="SUPFAM" id="SSF48600">
    <property type="entry name" value="Chorismate mutase II"/>
    <property type="match status" value="1"/>
</dbReference>
<dbReference type="Pfam" id="PF01817">
    <property type="entry name" value="CM_2"/>
    <property type="match status" value="1"/>
</dbReference>